<keyword evidence="2" id="KW-1185">Reference proteome</keyword>
<protein>
    <submittedName>
        <fullName evidence="1">Transposase</fullName>
    </submittedName>
</protein>
<organism evidence="1 2">
    <name type="scientific">Chryseobacterium lathyri</name>
    <dbReference type="NCBI Taxonomy" id="395933"/>
    <lineage>
        <taxon>Bacteria</taxon>
        <taxon>Pseudomonadati</taxon>
        <taxon>Bacteroidota</taxon>
        <taxon>Flavobacteriia</taxon>
        <taxon>Flavobacteriales</taxon>
        <taxon>Weeksellaceae</taxon>
        <taxon>Chryseobacterium group</taxon>
        <taxon>Chryseobacterium</taxon>
    </lineage>
</organism>
<reference evidence="1 2" key="1">
    <citation type="submission" date="2023-07" db="EMBL/GenBank/DDBJ databases">
        <title>Sorghum-associated microbial communities from plants grown in Nebraska, USA.</title>
        <authorList>
            <person name="Schachtman D."/>
        </authorList>
    </citation>
    <scope>NUCLEOTIDE SEQUENCE [LARGE SCALE GENOMIC DNA]</scope>
    <source>
        <strain evidence="1 2">CC351</strain>
    </source>
</reference>
<comment type="caution">
    <text evidence="1">The sequence shown here is derived from an EMBL/GenBank/DDBJ whole genome shotgun (WGS) entry which is preliminary data.</text>
</comment>
<proteinExistence type="predicted"/>
<dbReference type="EMBL" id="JAUSRL010000003">
    <property type="protein sequence ID" value="MDP9960552.1"/>
    <property type="molecule type" value="Genomic_DNA"/>
</dbReference>
<name>A0ABT9SNJ6_9FLAO</name>
<accession>A0ABT9SNJ6</accession>
<dbReference type="Proteomes" id="UP001235513">
    <property type="component" value="Unassembled WGS sequence"/>
</dbReference>
<sequence length="60" mass="7121">MTFKHYNQNQLVLFPHTFDDLIPMDHHLVRIVNDALDKINISTLLDAYRKEGNQPESERK</sequence>
<evidence type="ECO:0000313" key="2">
    <source>
        <dbReference type="Proteomes" id="UP001235513"/>
    </source>
</evidence>
<gene>
    <name evidence="1" type="ORF">J2T04_002436</name>
</gene>
<evidence type="ECO:0000313" key="1">
    <source>
        <dbReference type="EMBL" id="MDP9960552.1"/>
    </source>
</evidence>